<feature type="compositionally biased region" description="Basic residues" evidence="1">
    <location>
        <begin position="1"/>
        <end position="13"/>
    </location>
</feature>
<evidence type="ECO:0000313" key="3">
    <source>
        <dbReference type="Proteomes" id="UP001066276"/>
    </source>
</evidence>
<evidence type="ECO:0000256" key="1">
    <source>
        <dbReference type="SAM" id="MobiDB-lite"/>
    </source>
</evidence>
<dbReference type="EMBL" id="JANPWB010000013">
    <property type="protein sequence ID" value="KAJ1105173.1"/>
    <property type="molecule type" value="Genomic_DNA"/>
</dbReference>
<name>A0AAV7MNJ9_PLEWA</name>
<gene>
    <name evidence="2" type="ORF">NDU88_002581</name>
</gene>
<feature type="region of interest" description="Disordered" evidence="1">
    <location>
        <begin position="1"/>
        <end position="26"/>
    </location>
</feature>
<protein>
    <submittedName>
        <fullName evidence="2">Uncharacterized protein</fullName>
    </submittedName>
</protein>
<feature type="compositionally biased region" description="Basic residues" evidence="1">
    <location>
        <begin position="46"/>
        <end position="55"/>
    </location>
</feature>
<comment type="caution">
    <text evidence="2">The sequence shown here is derived from an EMBL/GenBank/DDBJ whole genome shotgun (WGS) entry which is preliminary data.</text>
</comment>
<dbReference type="AlphaFoldDB" id="A0AAV7MNJ9"/>
<sequence>ATKSSHRRHHKGALHSSSECLKKGCSHDTDLQVPWRSRVSQTSVTRHSRLTKSQD</sequence>
<feature type="region of interest" description="Disordered" evidence="1">
    <location>
        <begin position="36"/>
        <end position="55"/>
    </location>
</feature>
<feature type="non-terminal residue" evidence="2">
    <location>
        <position position="1"/>
    </location>
</feature>
<evidence type="ECO:0000313" key="2">
    <source>
        <dbReference type="EMBL" id="KAJ1105173.1"/>
    </source>
</evidence>
<feature type="non-terminal residue" evidence="2">
    <location>
        <position position="55"/>
    </location>
</feature>
<organism evidence="2 3">
    <name type="scientific">Pleurodeles waltl</name>
    <name type="common">Iberian ribbed newt</name>
    <dbReference type="NCBI Taxonomy" id="8319"/>
    <lineage>
        <taxon>Eukaryota</taxon>
        <taxon>Metazoa</taxon>
        <taxon>Chordata</taxon>
        <taxon>Craniata</taxon>
        <taxon>Vertebrata</taxon>
        <taxon>Euteleostomi</taxon>
        <taxon>Amphibia</taxon>
        <taxon>Batrachia</taxon>
        <taxon>Caudata</taxon>
        <taxon>Salamandroidea</taxon>
        <taxon>Salamandridae</taxon>
        <taxon>Pleurodelinae</taxon>
        <taxon>Pleurodeles</taxon>
    </lineage>
</organism>
<proteinExistence type="predicted"/>
<reference evidence="2" key="1">
    <citation type="journal article" date="2022" name="bioRxiv">
        <title>Sequencing and chromosome-scale assembly of the giantPleurodeles waltlgenome.</title>
        <authorList>
            <person name="Brown T."/>
            <person name="Elewa A."/>
            <person name="Iarovenko S."/>
            <person name="Subramanian E."/>
            <person name="Araus A.J."/>
            <person name="Petzold A."/>
            <person name="Susuki M."/>
            <person name="Suzuki K.-i.T."/>
            <person name="Hayashi T."/>
            <person name="Toyoda A."/>
            <person name="Oliveira C."/>
            <person name="Osipova E."/>
            <person name="Leigh N.D."/>
            <person name="Simon A."/>
            <person name="Yun M.H."/>
        </authorList>
    </citation>
    <scope>NUCLEOTIDE SEQUENCE</scope>
    <source>
        <strain evidence="2">20211129_DDA</strain>
        <tissue evidence="2">Liver</tissue>
    </source>
</reference>
<accession>A0AAV7MNJ9</accession>
<keyword evidence="3" id="KW-1185">Reference proteome</keyword>
<dbReference type="Proteomes" id="UP001066276">
    <property type="component" value="Chromosome 9"/>
</dbReference>